<keyword evidence="5" id="KW-0274">FAD</keyword>
<evidence type="ECO:0000256" key="8">
    <source>
        <dbReference type="ARBA" id="ARBA00023166"/>
    </source>
</evidence>
<evidence type="ECO:0000256" key="10">
    <source>
        <dbReference type="ARBA" id="ARBA00023235"/>
    </source>
</evidence>
<evidence type="ECO:0000256" key="3">
    <source>
        <dbReference type="ARBA" id="ARBA00022548"/>
    </source>
</evidence>
<dbReference type="SUPFAM" id="SSF54373">
    <property type="entry name" value="FAD-linked reductases, C-terminal domain"/>
    <property type="match status" value="1"/>
</dbReference>
<comment type="pathway">
    <text evidence="12">Steroid metabolism; cholesterol degradation.</text>
</comment>
<keyword evidence="19" id="KW-1185">Reference proteome</keyword>
<dbReference type="PANTHER" id="PTHR47470:SF1">
    <property type="entry name" value="FAD-DEPENDENT OXIDOREDUCTASE 2 FAD BINDING DOMAIN-CONTAINING PROTEIN"/>
    <property type="match status" value="1"/>
</dbReference>
<dbReference type="PANTHER" id="PTHR47470">
    <property type="entry name" value="CHOLESTEROL OXIDASE"/>
    <property type="match status" value="1"/>
</dbReference>
<name>A0A9X5E7D6_9CYAN</name>
<gene>
    <name evidence="18" type="ORF">QH73_0016045</name>
</gene>
<keyword evidence="7" id="KW-0443">Lipid metabolism</keyword>
<comment type="similarity">
    <text evidence="2">Belongs to the GMC oxidoreductase family.</text>
</comment>
<dbReference type="SUPFAM" id="SSF51905">
    <property type="entry name" value="FAD/NAD(P)-binding domain"/>
    <property type="match status" value="1"/>
</dbReference>
<dbReference type="Pfam" id="PF05199">
    <property type="entry name" value="GMC_oxred_C"/>
    <property type="match status" value="1"/>
</dbReference>
<keyword evidence="8" id="KW-1207">Sterol metabolism</keyword>
<dbReference type="Gene3D" id="3.50.50.60">
    <property type="entry name" value="FAD/NAD(P)-binding domain"/>
    <property type="match status" value="1"/>
</dbReference>
<dbReference type="InterPro" id="IPR036188">
    <property type="entry name" value="FAD/NAD-bd_sf"/>
</dbReference>
<evidence type="ECO:0000256" key="7">
    <source>
        <dbReference type="ARBA" id="ARBA00023098"/>
    </source>
</evidence>
<protein>
    <recommendedName>
        <fullName evidence="14">Cholesterol oxidase</fullName>
        <ecNumber evidence="13">1.1.3.6</ecNumber>
        <ecNumber evidence="11">5.3.3.1</ecNumber>
    </recommendedName>
    <alternativeName>
        <fullName evidence="15">Cholesterol isomerase</fullName>
    </alternativeName>
</protein>
<evidence type="ECO:0000313" key="18">
    <source>
        <dbReference type="EMBL" id="NHC36138.1"/>
    </source>
</evidence>
<dbReference type="InterPro" id="IPR007867">
    <property type="entry name" value="GMC_OxRtase_C"/>
</dbReference>
<dbReference type="EC" id="1.1.3.6" evidence="13"/>
<keyword evidence="10" id="KW-0413">Isomerase</keyword>
<dbReference type="GO" id="GO:0004769">
    <property type="term" value="F:steroid Delta-isomerase activity"/>
    <property type="evidence" value="ECO:0007669"/>
    <property type="project" value="UniProtKB-EC"/>
</dbReference>
<accession>A0A9X5E7D6</accession>
<dbReference type="Proteomes" id="UP000031532">
    <property type="component" value="Unassembled WGS sequence"/>
</dbReference>
<evidence type="ECO:0000256" key="2">
    <source>
        <dbReference type="ARBA" id="ARBA00010790"/>
    </source>
</evidence>
<feature type="domain" description="Glucose-methanol-choline oxidoreductase C-terminal" evidence="17">
    <location>
        <begin position="409"/>
        <end position="493"/>
    </location>
</feature>
<dbReference type="OrthoDB" id="517968at2"/>
<evidence type="ECO:0000256" key="5">
    <source>
        <dbReference type="ARBA" id="ARBA00022827"/>
    </source>
</evidence>
<dbReference type="RefSeq" id="WP_039717161.1">
    <property type="nucleotide sequence ID" value="NZ_JTJC03000004.1"/>
</dbReference>
<evidence type="ECO:0000256" key="11">
    <source>
        <dbReference type="ARBA" id="ARBA00038856"/>
    </source>
</evidence>
<dbReference type="InterPro" id="IPR003953">
    <property type="entry name" value="FAD-dep_OxRdtase_2_FAD-bd"/>
</dbReference>
<proteinExistence type="inferred from homology"/>
<evidence type="ECO:0000259" key="16">
    <source>
        <dbReference type="Pfam" id="PF00890"/>
    </source>
</evidence>
<evidence type="ECO:0000256" key="15">
    <source>
        <dbReference type="ARBA" id="ARBA00049778"/>
    </source>
</evidence>
<evidence type="ECO:0000256" key="4">
    <source>
        <dbReference type="ARBA" id="ARBA00022630"/>
    </source>
</evidence>
<dbReference type="AlphaFoldDB" id="A0A9X5E7D6"/>
<keyword evidence="4" id="KW-0285">Flavoprotein</keyword>
<evidence type="ECO:0000256" key="13">
    <source>
        <dbReference type="ARBA" id="ARBA00049723"/>
    </source>
</evidence>
<evidence type="ECO:0000259" key="17">
    <source>
        <dbReference type="Pfam" id="PF05199"/>
    </source>
</evidence>
<evidence type="ECO:0000256" key="1">
    <source>
        <dbReference type="ARBA" id="ARBA00001974"/>
    </source>
</evidence>
<dbReference type="GO" id="GO:0016995">
    <property type="term" value="F:cholesterol oxidase activity"/>
    <property type="evidence" value="ECO:0007669"/>
    <property type="project" value="UniProtKB-EC"/>
</dbReference>
<dbReference type="Gene3D" id="3.30.410.10">
    <property type="entry name" value="Cholesterol Oxidase, domain 2"/>
    <property type="match status" value="1"/>
</dbReference>
<dbReference type="EC" id="5.3.3.1" evidence="11"/>
<dbReference type="Pfam" id="PF00890">
    <property type="entry name" value="FAD_binding_2"/>
    <property type="match status" value="1"/>
</dbReference>
<evidence type="ECO:0000256" key="6">
    <source>
        <dbReference type="ARBA" id="ARBA00023002"/>
    </source>
</evidence>
<reference evidence="18 19" key="1">
    <citation type="journal article" date="2015" name="Genome Announc.">
        <title>Draft Genome Sequence of the Terrestrial Cyanobacterium Scytonema millei VB511283, Isolated from Eastern India.</title>
        <authorList>
            <person name="Sen D."/>
            <person name="Chandrababunaidu M.M."/>
            <person name="Singh D."/>
            <person name="Sanghi N."/>
            <person name="Ghorai A."/>
            <person name="Mishra G.P."/>
            <person name="Madduluri M."/>
            <person name="Adhikary S.P."/>
            <person name="Tripathy S."/>
        </authorList>
    </citation>
    <scope>NUCLEOTIDE SEQUENCE [LARGE SCALE GENOMIC DNA]</scope>
    <source>
        <strain evidence="18 19">VB511283</strain>
    </source>
</reference>
<comment type="cofactor">
    <cofactor evidence="1">
        <name>FAD</name>
        <dbReference type="ChEBI" id="CHEBI:57692"/>
    </cofactor>
</comment>
<comment type="caution">
    <text evidence="18">The sequence shown here is derived from an EMBL/GenBank/DDBJ whole genome shotgun (WGS) entry which is preliminary data.</text>
</comment>
<dbReference type="InterPro" id="IPR052542">
    <property type="entry name" value="Cholesterol_Oxidase"/>
</dbReference>
<feature type="domain" description="FAD-dependent oxidoreductase 2 FAD-binding" evidence="16">
    <location>
        <begin position="14"/>
        <end position="45"/>
    </location>
</feature>
<evidence type="ECO:0000256" key="12">
    <source>
        <dbReference type="ARBA" id="ARBA00049645"/>
    </source>
</evidence>
<evidence type="ECO:0000256" key="14">
    <source>
        <dbReference type="ARBA" id="ARBA00049744"/>
    </source>
</evidence>
<evidence type="ECO:0000256" key="9">
    <source>
        <dbReference type="ARBA" id="ARBA00023221"/>
    </source>
</evidence>
<dbReference type="EMBL" id="JTJC03000004">
    <property type="protein sequence ID" value="NHC36138.1"/>
    <property type="molecule type" value="Genomic_DNA"/>
</dbReference>
<keyword evidence="9" id="KW-0753">Steroid metabolism</keyword>
<dbReference type="GO" id="GO:0008203">
    <property type="term" value="P:cholesterol metabolic process"/>
    <property type="evidence" value="ECO:0007669"/>
    <property type="project" value="UniProtKB-KW"/>
</dbReference>
<evidence type="ECO:0000313" key="19">
    <source>
        <dbReference type="Proteomes" id="UP000031532"/>
    </source>
</evidence>
<organism evidence="18 19">
    <name type="scientific">Scytonema millei VB511283</name>
    <dbReference type="NCBI Taxonomy" id="1245923"/>
    <lineage>
        <taxon>Bacteria</taxon>
        <taxon>Bacillati</taxon>
        <taxon>Cyanobacteriota</taxon>
        <taxon>Cyanophyceae</taxon>
        <taxon>Nostocales</taxon>
        <taxon>Scytonemataceae</taxon>
        <taxon>Scytonema</taxon>
    </lineage>
</organism>
<keyword evidence="3" id="KW-0153">Cholesterol metabolism</keyword>
<keyword evidence="6" id="KW-0560">Oxidoreductase</keyword>
<sequence>MVHKLYKNDESVEALVIGSGFGGAVAALRLGQAGIDTVVLERGRRWSITPAQNTFATPHNPDGRAAWLSPATIFGQPIDVHTGVMETLVEDGIIVLNGAGVGGGSLVYNSIIYQPILELFQKVFPSSISYDELAEIYYPRVHSILQPSPIPSDVLNTTYYDTTRLFLQHATQAGFRNHLLDLAVDWDIVREEINGTKVQSTIIGDHWWGINSGAKKSLDRNYLFQAEKTGFVEIFPLHVAVEIAEDPETGYQVSCNQINESGEVVEQKSFRCRYLFLAAGSMGTSKLLVKAKAKGSLPKLNDYVGKFWGSNGDTIATRSNLPPVSGKGGPAGAVLENFDDLDRPIVLINLENWASPEGTQQCLGLGLPSQSGTFTYDASTDSVKLHYPRETQLMADTEKTYKTLDSKNAISTKTPMTEMRFYTPTTTNRPTSETDSETDVVITAHPLGGAVLGKACDDYGQVSGYRGLYVVDGALIPGSTACTNPAYTIAALAERCMDRIIADIHYTTSF</sequence>